<dbReference type="Proteomes" id="UP000830671">
    <property type="component" value="Chromosome 3"/>
</dbReference>
<name>A0A9Q8SNA6_9PEZI</name>
<evidence type="ECO:0000313" key="2">
    <source>
        <dbReference type="EMBL" id="UQC80035.1"/>
    </source>
</evidence>
<dbReference type="KEGG" id="clup:CLUP02_05516"/>
<dbReference type="AlphaFoldDB" id="A0A9Q8SNA6"/>
<protein>
    <submittedName>
        <fullName evidence="2">Uncharacterized protein</fullName>
    </submittedName>
</protein>
<proteinExistence type="predicted"/>
<sequence length="645" mass="71141">MPPTAPIPHLLQALPVGSSWVPPPPVLLKPPPPPFVDCGAIPWLSHSAATLAPKIALGTYRDNIVGFRKDLLLHFNCCYGYSTTNAVDQMVHSNISIALTCKYGHDLASTDSDAALAASIPIQPLERHDFRKLHLHRVRKAVAINFCCKASPALPSIEFQHTSFSATARTFLYQRVFPMDYGLLCTVYGVLRTYPSTRLLKCSSHVPPNPPTSRSDPVTALSQQHLVINWESQFYQANQQLHVMCTNSQSPIIWRQEFPSSGPLVSNSCCLAPLLVAPMKHGGAAQGREGVGPPGAACRPLRIPVAKNNISHRGENPARPASPANHHLATFPCHRPSRRPSLTQIFSNRSRVHPAEANPEVLSQARTRRARLFSIIQPLVARYPDLSDIDFVLRIIHVPRSLESANRPNGRPVRPTQKPCIAQLYEAPRHGFSVAQSEEKRTPYPPSQIQTKSNTSCVDAFISDGRRGTRDVACRACPGCSRSSPVLRQSSPRKHRWSQLEPRHPLAAASTASFARHGGFVESQIQDQTFDPPGLTMCDLIPHPFSSRQTGFFAYTKPWYTPRSFLPSPTLTRGPAVDMKARVELDIGDWPNTASSPCAEQFNKMALWHVAPPRRTTPRTQPPSSVEAVQLSIASKMEPHSYGLP</sequence>
<evidence type="ECO:0000256" key="1">
    <source>
        <dbReference type="SAM" id="MobiDB-lite"/>
    </source>
</evidence>
<keyword evidence="3" id="KW-1185">Reference proteome</keyword>
<accession>A0A9Q8SNA6</accession>
<gene>
    <name evidence="2" type="ORF">CLUP02_05516</name>
</gene>
<feature type="region of interest" description="Disordered" evidence="1">
    <location>
        <begin position="312"/>
        <end position="339"/>
    </location>
</feature>
<dbReference type="RefSeq" id="XP_049141666.1">
    <property type="nucleotide sequence ID" value="XM_049284523.1"/>
</dbReference>
<evidence type="ECO:0000313" key="3">
    <source>
        <dbReference type="Proteomes" id="UP000830671"/>
    </source>
</evidence>
<dbReference type="GeneID" id="73339533"/>
<reference evidence="2" key="1">
    <citation type="journal article" date="2021" name="Mol. Plant Microbe Interact.">
        <title>Complete Genome Sequence of the Plant-Pathogenic Fungus Colletotrichum lupini.</title>
        <authorList>
            <person name="Baroncelli R."/>
            <person name="Pensec F."/>
            <person name="Da Lio D."/>
            <person name="Boufleur T."/>
            <person name="Vicente I."/>
            <person name="Sarrocco S."/>
            <person name="Picot A."/>
            <person name="Baraldi E."/>
            <person name="Sukno S."/>
            <person name="Thon M."/>
            <person name="Le Floch G."/>
        </authorList>
    </citation>
    <scope>NUCLEOTIDE SEQUENCE</scope>
    <source>
        <strain evidence="2">IMI 504893</strain>
    </source>
</reference>
<dbReference type="EMBL" id="CP019475">
    <property type="protein sequence ID" value="UQC80035.1"/>
    <property type="molecule type" value="Genomic_DNA"/>
</dbReference>
<organism evidence="2 3">
    <name type="scientific">Colletotrichum lupini</name>
    <dbReference type="NCBI Taxonomy" id="145971"/>
    <lineage>
        <taxon>Eukaryota</taxon>
        <taxon>Fungi</taxon>
        <taxon>Dikarya</taxon>
        <taxon>Ascomycota</taxon>
        <taxon>Pezizomycotina</taxon>
        <taxon>Sordariomycetes</taxon>
        <taxon>Hypocreomycetidae</taxon>
        <taxon>Glomerellales</taxon>
        <taxon>Glomerellaceae</taxon>
        <taxon>Colletotrichum</taxon>
        <taxon>Colletotrichum acutatum species complex</taxon>
    </lineage>
</organism>